<name>A0A381SIT6_9ZZZZ</name>
<reference evidence="2" key="1">
    <citation type="submission" date="2018-05" db="EMBL/GenBank/DDBJ databases">
        <authorList>
            <person name="Lanie J.A."/>
            <person name="Ng W.-L."/>
            <person name="Kazmierczak K.M."/>
            <person name="Andrzejewski T.M."/>
            <person name="Davidsen T.M."/>
            <person name="Wayne K.J."/>
            <person name="Tettelin H."/>
            <person name="Glass J.I."/>
            <person name="Rusch D."/>
            <person name="Podicherti R."/>
            <person name="Tsui H.-C.T."/>
            <person name="Winkler M.E."/>
        </authorList>
    </citation>
    <scope>NUCLEOTIDE SEQUENCE</scope>
</reference>
<dbReference type="AlphaFoldDB" id="A0A381SIT6"/>
<evidence type="ECO:0000313" key="2">
    <source>
        <dbReference type="EMBL" id="SVA03329.1"/>
    </source>
</evidence>
<protein>
    <recommendedName>
        <fullName evidence="1">Mandelate racemase/muconate lactonizing enzyme N-terminal domain-containing protein</fullName>
    </recommendedName>
</protein>
<dbReference type="InterPro" id="IPR034593">
    <property type="entry name" value="DgoD-like"/>
</dbReference>
<dbReference type="InterPro" id="IPR029017">
    <property type="entry name" value="Enolase-like_N"/>
</dbReference>
<gene>
    <name evidence="2" type="ORF">METZ01_LOCUS56183</name>
</gene>
<dbReference type="Gene3D" id="3.30.390.10">
    <property type="entry name" value="Enolase-like, N-terminal domain"/>
    <property type="match status" value="1"/>
</dbReference>
<dbReference type="PANTHER" id="PTHR48080">
    <property type="entry name" value="D-GALACTONATE DEHYDRATASE-RELATED"/>
    <property type="match status" value="1"/>
</dbReference>
<feature type="domain" description="Mandelate racemase/muconate lactonizing enzyme N-terminal" evidence="1">
    <location>
        <begin position="29"/>
        <end position="122"/>
    </location>
</feature>
<dbReference type="Gene3D" id="3.20.20.120">
    <property type="entry name" value="Enolase-like C-terminal domain"/>
    <property type="match status" value="1"/>
</dbReference>
<feature type="non-terminal residue" evidence="2">
    <location>
        <position position="158"/>
    </location>
</feature>
<proteinExistence type="predicted"/>
<dbReference type="SUPFAM" id="SSF54826">
    <property type="entry name" value="Enolase N-terminal domain-like"/>
    <property type="match status" value="1"/>
</dbReference>
<sequence length="158" mass="18247">MKIEKIEVFVIGPEDTHYTWSEDIPEIYQSNTIIRVYTDSNVIGEAAVWNATYFDYDKYTAESLKHLLPILIGRDPLDREAILYDLRPRVFPQPPGAQAVIDNALWDIFGKYSNEPIYKLLGGRRNKIKSYASTVMYDSIDEYLKIIDQMKNQGFSAV</sequence>
<evidence type="ECO:0000259" key="1">
    <source>
        <dbReference type="Pfam" id="PF02746"/>
    </source>
</evidence>
<dbReference type="InterPro" id="IPR036849">
    <property type="entry name" value="Enolase-like_C_sf"/>
</dbReference>
<dbReference type="Pfam" id="PF02746">
    <property type="entry name" value="MR_MLE_N"/>
    <property type="match status" value="1"/>
</dbReference>
<accession>A0A381SIT6</accession>
<organism evidence="2">
    <name type="scientific">marine metagenome</name>
    <dbReference type="NCBI Taxonomy" id="408172"/>
    <lineage>
        <taxon>unclassified sequences</taxon>
        <taxon>metagenomes</taxon>
        <taxon>ecological metagenomes</taxon>
    </lineage>
</organism>
<dbReference type="InterPro" id="IPR013341">
    <property type="entry name" value="Mandelate_racemase_N_dom"/>
</dbReference>
<dbReference type="EMBL" id="UINC01003096">
    <property type="protein sequence ID" value="SVA03329.1"/>
    <property type="molecule type" value="Genomic_DNA"/>
</dbReference>